<dbReference type="Proteomes" id="UP001162802">
    <property type="component" value="Unassembled WGS sequence"/>
</dbReference>
<accession>A0ABT0A921</accession>
<protein>
    <submittedName>
        <fullName evidence="2">Sugar phosphate isomerase/epimerase</fullName>
    </submittedName>
</protein>
<organism evidence="2 3">
    <name type="scientific">Novosphingobium mangrovi</name>
    <name type="common">ex Hu et al. 2023</name>
    <dbReference type="NCBI Taxonomy" id="2930094"/>
    <lineage>
        <taxon>Bacteria</taxon>
        <taxon>Pseudomonadati</taxon>
        <taxon>Pseudomonadota</taxon>
        <taxon>Alphaproteobacteria</taxon>
        <taxon>Sphingomonadales</taxon>
        <taxon>Sphingomonadaceae</taxon>
        <taxon>Novosphingobium</taxon>
    </lineage>
</organism>
<gene>
    <name evidence="2" type="ORF">MTR65_03150</name>
</gene>
<evidence type="ECO:0000313" key="3">
    <source>
        <dbReference type="Proteomes" id="UP001162802"/>
    </source>
</evidence>
<evidence type="ECO:0000313" key="2">
    <source>
        <dbReference type="EMBL" id="MCJ1959677.1"/>
    </source>
</evidence>
<dbReference type="Gene3D" id="3.20.20.150">
    <property type="entry name" value="Divalent-metal-dependent TIM barrel enzymes"/>
    <property type="match status" value="1"/>
</dbReference>
<proteinExistence type="predicted"/>
<dbReference type="InterPro" id="IPR050312">
    <property type="entry name" value="IolE/XylAMocC-like"/>
</dbReference>
<reference evidence="2" key="1">
    <citation type="submission" date="2022-03" db="EMBL/GenBank/DDBJ databases">
        <title>Identification of a novel bacterium isolated from mangrove sediments.</title>
        <authorList>
            <person name="Pan X."/>
        </authorList>
    </citation>
    <scope>NUCLEOTIDE SEQUENCE</scope>
    <source>
        <strain evidence="2">B2637</strain>
    </source>
</reference>
<dbReference type="PROSITE" id="PS51318">
    <property type="entry name" value="TAT"/>
    <property type="match status" value="1"/>
</dbReference>
<dbReference type="PANTHER" id="PTHR12110">
    <property type="entry name" value="HYDROXYPYRUVATE ISOMERASE"/>
    <property type="match status" value="1"/>
</dbReference>
<dbReference type="InterPro" id="IPR006311">
    <property type="entry name" value="TAT_signal"/>
</dbReference>
<dbReference type="EMBL" id="JALHAT010000003">
    <property type="protein sequence ID" value="MCJ1959677.1"/>
    <property type="molecule type" value="Genomic_DNA"/>
</dbReference>
<dbReference type="SUPFAM" id="SSF51658">
    <property type="entry name" value="Xylose isomerase-like"/>
    <property type="match status" value="1"/>
</dbReference>
<name>A0ABT0A921_9SPHN</name>
<feature type="domain" description="Xylose isomerase-like TIM barrel" evidence="1">
    <location>
        <begin position="65"/>
        <end position="293"/>
    </location>
</feature>
<dbReference type="InterPro" id="IPR013022">
    <property type="entry name" value="Xyl_isomerase-like_TIM-brl"/>
</dbReference>
<dbReference type="RefSeq" id="WP_243796962.1">
    <property type="nucleotide sequence ID" value="NZ_JALHAT010000003.1"/>
</dbReference>
<dbReference type="Pfam" id="PF01261">
    <property type="entry name" value="AP_endonuc_2"/>
    <property type="match status" value="1"/>
</dbReference>
<dbReference type="GO" id="GO:0016853">
    <property type="term" value="F:isomerase activity"/>
    <property type="evidence" value="ECO:0007669"/>
    <property type="project" value="UniProtKB-KW"/>
</dbReference>
<comment type="caution">
    <text evidence="2">The sequence shown here is derived from an EMBL/GenBank/DDBJ whole genome shotgun (WGS) entry which is preliminary data.</text>
</comment>
<dbReference type="InterPro" id="IPR036237">
    <property type="entry name" value="Xyl_isomerase-like_sf"/>
</dbReference>
<keyword evidence="3" id="KW-1185">Reference proteome</keyword>
<evidence type="ECO:0000259" key="1">
    <source>
        <dbReference type="Pfam" id="PF01261"/>
    </source>
</evidence>
<sequence length="325" mass="35438">MHRLHRRQMLAAMAIGATALAIPGRLRAKEPADMRPFLSDHGLPLGVQLYTVDAMAREDIRGTLRKLSAIGFRSLELAGLHGHTPHDLRAAADEAGLAITSIHLGDALIGRTEADTEKLVEDLGVLGVRDVVLPMFIFPRDASRGEDEPFGDFLYRAVHSQGADVWERTADLLNERAASLSRHGVKLAYHNHNVEFGPVDDTGRTGWEILMERTDPDLVGLEVDLGWVAAAGIDPVDFVTRYAGRVRQAHVKDIHATTKPNFAFRQDPAEVGAGSLDWGRLLPAAYAAGVRQFYVEQEPPFTTDRFTSLAKSAAYLGAAPAVQPS</sequence>
<dbReference type="PANTHER" id="PTHR12110:SF41">
    <property type="entry name" value="INOSOSE DEHYDRATASE"/>
    <property type="match status" value="1"/>
</dbReference>
<keyword evidence="2" id="KW-0413">Isomerase</keyword>